<protein>
    <submittedName>
        <fullName evidence="1">Uncharacterized protein</fullName>
    </submittedName>
</protein>
<dbReference type="EMBL" id="CP060711">
    <property type="protein sequence ID" value="QNN45474.1"/>
    <property type="molecule type" value="Genomic_DNA"/>
</dbReference>
<reference evidence="1 2" key="1">
    <citation type="submission" date="2020-08" db="EMBL/GenBank/DDBJ databases">
        <title>Genome sequence of Thermomonas brevis KACC 16975T.</title>
        <authorList>
            <person name="Hyun D.-W."/>
            <person name="Bae J.-W."/>
        </authorList>
    </citation>
    <scope>NUCLEOTIDE SEQUENCE [LARGE SCALE GENOMIC DNA]</scope>
    <source>
        <strain evidence="1 2">KACC 16975</strain>
    </source>
</reference>
<evidence type="ECO:0000313" key="2">
    <source>
        <dbReference type="Proteomes" id="UP000515977"/>
    </source>
</evidence>
<accession>A0A7G9QQ49</accession>
<dbReference type="RefSeq" id="WP_187569242.1">
    <property type="nucleotide sequence ID" value="NZ_CP060711.1"/>
</dbReference>
<proteinExistence type="predicted"/>
<dbReference type="Proteomes" id="UP000515977">
    <property type="component" value="Chromosome"/>
</dbReference>
<organism evidence="1 2">
    <name type="scientific">Thermomonas brevis</name>
    <dbReference type="NCBI Taxonomy" id="215691"/>
    <lineage>
        <taxon>Bacteria</taxon>
        <taxon>Pseudomonadati</taxon>
        <taxon>Pseudomonadota</taxon>
        <taxon>Gammaproteobacteria</taxon>
        <taxon>Lysobacterales</taxon>
        <taxon>Lysobacteraceae</taxon>
        <taxon>Thermomonas</taxon>
    </lineage>
</organism>
<dbReference type="AlphaFoldDB" id="A0A7G9QQ49"/>
<evidence type="ECO:0000313" key="1">
    <source>
        <dbReference type="EMBL" id="QNN45474.1"/>
    </source>
</evidence>
<name>A0A7G9QQ49_9GAMM</name>
<sequence length="173" mass="19209">MTGNLTLFLDFDGVLHPLWEPAPYNDWTLERIRGPKAYAGPFFVHAPILVELLTGYLSHIDIVISSTWGRKRDLATLQGLLPPPLAARVTDAVHHRLPLLGAIGQGKGFISRWAEIAWYREHIRPSIGNRWVAIDDDDSGWPAHAAVHLAHCNRDLGDPVSQRVVKEALACAC</sequence>
<keyword evidence="2" id="KW-1185">Reference proteome</keyword>
<gene>
    <name evidence="1" type="ORF">H9L17_09555</name>
</gene>
<dbReference type="KEGG" id="tbv:H9L17_09555"/>
<dbReference type="Pfam" id="PF18143">
    <property type="entry name" value="HAD_SAK_2"/>
    <property type="match status" value="1"/>
</dbReference>